<keyword evidence="1" id="KW-0472">Membrane</keyword>
<gene>
    <name evidence="2" type="ORF">A2936_01275</name>
</gene>
<evidence type="ECO:0000313" key="2">
    <source>
        <dbReference type="EMBL" id="OGL82176.1"/>
    </source>
</evidence>
<reference evidence="2 3" key="1">
    <citation type="journal article" date="2016" name="Nat. Commun.">
        <title>Thousands of microbial genomes shed light on interconnected biogeochemical processes in an aquifer system.</title>
        <authorList>
            <person name="Anantharaman K."/>
            <person name="Brown C.T."/>
            <person name="Hug L.A."/>
            <person name="Sharon I."/>
            <person name="Castelle C.J."/>
            <person name="Probst A.J."/>
            <person name="Thomas B.C."/>
            <person name="Singh A."/>
            <person name="Wilkins M.J."/>
            <person name="Karaoz U."/>
            <person name="Brodie E.L."/>
            <person name="Williams K.H."/>
            <person name="Hubbard S.S."/>
            <person name="Banfield J.F."/>
        </authorList>
    </citation>
    <scope>NUCLEOTIDE SEQUENCE [LARGE SCALE GENOMIC DNA]</scope>
</reference>
<protein>
    <recommendedName>
        <fullName evidence="4">Type 4 fimbrial biogenesis protein PilX N-terminal domain-containing protein</fullName>
    </recommendedName>
</protein>
<name>A0A1F7UV92_9BACT</name>
<organism evidence="2 3">
    <name type="scientific">Candidatus Uhrbacteria bacterium RIFCSPLOWO2_01_FULL_47_25</name>
    <dbReference type="NCBI Taxonomy" id="1802402"/>
    <lineage>
        <taxon>Bacteria</taxon>
        <taxon>Candidatus Uhriibacteriota</taxon>
    </lineage>
</organism>
<keyword evidence="1" id="KW-0812">Transmembrane</keyword>
<proteinExistence type="predicted"/>
<dbReference type="EMBL" id="MGEK01000023">
    <property type="protein sequence ID" value="OGL82176.1"/>
    <property type="molecule type" value="Genomic_DNA"/>
</dbReference>
<dbReference type="AlphaFoldDB" id="A0A1F7UV92"/>
<dbReference type="Proteomes" id="UP000176846">
    <property type="component" value="Unassembled WGS sequence"/>
</dbReference>
<keyword evidence="1" id="KW-1133">Transmembrane helix</keyword>
<evidence type="ECO:0000256" key="1">
    <source>
        <dbReference type="SAM" id="Phobius"/>
    </source>
</evidence>
<sequence>MEYRILNIENRSGSKKLQANKLTPEHPVGFSALLTVLIIGVVALTMATSASLLGLGELELGYTYQKGGEAFSVADGCLEEAMRRLRLDAGYTGSPSFPVVNGSCTISVVDLGGNQRRLTILGQSGSYYKKIQAVITVVAQIPGSLNIVTINSWEERSD</sequence>
<evidence type="ECO:0000313" key="3">
    <source>
        <dbReference type="Proteomes" id="UP000176846"/>
    </source>
</evidence>
<feature type="transmembrane region" description="Helical" evidence="1">
    <location>
        <begin position="30"/>
        <end position="56"/>
    </location>
</feature>
<accession>A0A1F7UV92</accession>
<evidence type="ECO:0008006" key="4">
    <source>
        <dbReference type="Google" id="ProtNLM"/>
    </source>
</evidence>
<comment type="caution">
    <text evidence="2">The sequence shown here is derived from an EMBL/GenBank/DDBJ whole genome shotgun (WGS) entry which is preliminary data.</text>
</comment>